<protein>
    <recommendedName>
        <fullName evidence="3">RiboL-PSP-HEPN domain-containing protein</fullName>
    </recommendedName>
</protein>
<comment type="caution">
    <text evidence="1">The sequence shown here is derived from an EMBL/GenBank/DDBJ whole genome shotgun (WGS) entry which is preliminary data.</text>
</comment>
<keyword evidence="2" id="KW-1185">Reference proteome</keyword>
<proteinExistence type="predicted"/>
<accession>A0ABT9HZX4</accession>
<evidence type="ECO:0000313" key="2">
    <source>
        <dbReference type="Proteomes" id="UP001231109"/>
    </source>
</evidence>
<dbReference type="EMBL" id="JAPJDZ010000029">
    <property type="protein sequence ID" value="MDP5136690.1"/>
    <property type="molecule type" value="Genomic_DNA"/>
</dbReference>
<dbReference type="Proteomes" id="UP001231109">
    <property type="component" value="Unassembled WGS sequence"/>
</dbReference>
<name>A0ABT9HZX4_9GAMM</name>
<sequence length="261" mass="30578">MDNKIYMEAIRNLESLYKSYLMTYKALLKENKIDEEFKKFHIRASLIYNAKIVFTNELLSDIELEAHEYSLRLSEVWFSYEALIPIFEKMNLVLEAKKSKHHSKNVNTIQDALKISRDPIEPTEPYGKANFFNYDFSNTWSVSERLAPDISLFIDNIKSITSEDKLRKKFHEYLYYLENSSLGAQKKLIRNAHNDISNRHDVHPSDVMCIAYAIRNQYVHAGEVISGTEDESKVKCEVIKSCYYFTLITIFTIAEAILWEI</sequence>
<evidence type="ECO:0000313" key="1">
    <source>
        <dbReference type="EMBL" id="MDP5136690.1"/>
    </source>
</evidence>
<organism evidence="1 2">
    <name type="scientific">Rheinheimera baltica</name>
    <dbReference type="NCBI Taxonomy" id="67576"/>
    <lineage>
        <taxon>Bacteria</taxon>
        <taxon>Pseudomonadati</taxon>
        <taxon>Pseudomonadota</taxon>
        <taxon>Gammaproteobacteria</taxon>
        <taxon>Chromatiales</taxon>
        <taxon>Chromatiaceae</taxon>
        <taxon>Rheinheimera</taxon>
    </lineage>
</organism>
<reference evidence="1 2" key="1">
    <citation type="submission" date="2022-11" db="EMBL/GenBank/DDBJ databases">
        <title>Viruses from the air-sea interface of a natural surface slick.</title>
        <authorList>
            <person name="Rahlff J."/>
            <person name="Holmfeldt K."/>
        </authorList>
    </citation>
    <scope>NUCLEOTIDE SEQUENCE [LARGE SCALE GENOMIC DNA]</scope>
    <source>
        <strain evidence="1 2">SMS4</strain>
    </source>
</reference>
<evidence type="ECO:0008006" key="3">
    <source>
        <dbReference type="Google" id="ProtNLM"/>
    </source>
</evidence>
<gene>
    <name evidence="1" type="ORF">ORJ04_12100</name>
</gene>
<dbReference type="RefSeq" id="WP_305976133.1">
    <property type="nucleotide sequence ID" value="NZ_JAPJDZ010000029.1"/>
</dbReference>